<gene>
    <name evidence="1" type="ORF">HMPREF0091_11026</name>
</gene>
<dbReference type="AlphaFoldDB" id="F1T6C6"/>
<name>F1T6C6_9ACTN</name>
<comment type="caution">
    <text evidence="1">The sequence shown here is derived from an EMBL/GenBank/DDBJ whole genome shotgun (WGS) entry which is preliminary data.</text>
</comment>
<dbReference type="GeneID" id="93211137"/>
<dbReference type="Proteomes" id="UP000005947">
    <property type="component" value="Unassembled WGS sequence"/>
</dbReference>
<dbReference type="RefSeq" id="WP_006303230.1">
    <property type="nucleotide sequence ID" value="NZ_ACGK02000002.1"/>
</dbReference>
<proteinExistence type="predicted"/>
<evidence type="ECO:0000313" key="1">
    <source>
        <dbReference type="EMBL" id="EGF23031.1"/>
    </source>
</evidence>
<accession>F1T6C6</accession>
<dbReference type="EMBL" id="ACGK02000002">
    <property type="protein sequence ID" value="EGF23031.1"/>
    <property type="molecule type" value="Genomic_DNA"/>
</dbReference>
<keyword evidence="2" id="KW-1185">Reference proteome</keyword>
<reference evidence="1 2" key="1">
    <citation type="submission" date="2011-02" db="EMBL/GenBank/DDBJ databases">
        <authorList>
            <person name="Muzny D."/>
            <person name="Qin X."/>
            <person name="Buhay C."/>
            <person name="Dugan-Rocha S."/>
            <person name="Ding Y."/>
            <person name="Chen G."/>
            <person name="Hawes A."/>
            <person name="Holder M."/>
            <person name="Jhangiani S."/>
            <person name="Johnson A."/>
            <person name="Khan Z."/>
            <person name="Li Z."/>
            <person name="Liu W."/>
            <person name="Liu X."/>
            <person name="Perez L."/>
            <person name="Shen H."/>
            <person name="Wang Q."/>
            <person name="Watt J."/>
            <person name="Xi L."/>
            <person name="Xin Y."/>
            <person name="Zhou J."/>
            <person name="Deng J."/>
            <person name="Jiang H."/>
            <person name="Liu Y."/>
            <person name="Qu J."/>
            <person name="Song X.-Z."/>
            <person name="Zhang L."/>
            <person name="Villasana D."/>
            <person name="Johnson A."/>
            <person name="Liu J."/>
            <person name="Liyanage D."/>
            <person name="Lorensuhewa L."/>
            <person name="Robinson T."/>
            <person name="Song A."/>
            <person name="Song B.-B."/>
            <person name="Dinh H."/>
            <person name="Thornton R."/>
            <person name="Coyle M."/>
            <person name="Francisco L."/>
            <person name="Jackson L."/>
            <person name="Javaid M."/>
            <person name="Korchina V."/>
            <person name="Kovar C."/>
            <person name="Mata R."/>
            <person name="Mathew T."/>
            <person name="Ngo R."/>
            <person name="Nguyen L."/>
            <person name="Nguyen N."/>
            <person name="Okwuonu G."/>
            <person name="Ongeri F."/>
            <person name="Pham C."/>
            <person name="Simmons D."/>
            <person name="Wilczek-Boney K."/>
            <person name="Hale W."/>
            <person name="Jakkamsetti A."/>
            <person name="Pham P."/>
            <person name="Ruth R."/>
            <person name="San Lucas F."/>
            <person name="Warren J."/>
            <person name="Zhang J."/>
            <person name="Zhao Z."/>
            <person name="Zhou C."/>
            <person name="Zhu D."/>
            <person name="Lee S."/>
            <person name="Bess C."/>
            <person name="Blankenburg K."/>
            <person name="Forbes L."/>
            <person name="Fu Q."/>
            <person name="Gubbala S."/>
            <person name="Hirani K."/>
            <person name="Jayaseelan J.C."/>
            <person name="Lara F."/>
            <person name="Munidasa M."/>
            <person name="Palculict T."/>
            <person name="Patil S."/>
            <person name="Pu L.-L."/>
            <person name="Saada N."/>
            <person name="Tang L."/>
            <person name="Weissenberger G."/>
            <person name="Zhu Y."/>
            <person name="Hemphill L."/>
            <person name="Shang Y."/>
            <person name="Youmans B."/>
            <person name="Ayvaz T."/>
            <person name="Ross M."/>
            <person name="Santibanez J."/>
            <person name="Aqrawi P."/>
            <person name="Gross S."/>
            <person name="Joshi V."/>
            <person name="Fowler G."/>
            <person name="Nazareth L."/>
            <person name="Reid J."/>
            <person name="Worley K."/>
            <person name="Petrosino J."/>
            <person name="Highlander S."/>
            <person name="Gibbs R."/>
        </authorList>
    </citation>
    <scope>NUCLEOTIDE SEQUENCE [LARGE SCALE GENOMIC DNA]</scope>
    <source>
        <strain evidence="1 2">DSM 15829</strain>
    </source>
</reference>
<sequence length="40" mass="4440">MIKLNESEVVAFAADVLKEAISDDLSGVILYMLLKDKNDK</sequence>
<evidence type="ECO:0000313" key="2">
    <source>
        <dbReference type="Proteomes" id="UP000005947"/>
    </source>
</evidence>
<protein>
    <submittedName>
        <fullName evidence="1">Uncharacterized protein</fullName>
    </submittedName>
</protein>
<organism evidence="1 2">
    <name type="scientific">Fannyhessea vaginae DSM 15829</name>
    <dbReference type="NCBI Taxonomy" id="525256"/>
    <lineage>
        <taxon>Bacteria</taxon>
        <taxon>Bacillati</taxon>
        <taxon>Actinomycetota</taxon>
        <taxon>Coriobacteriia</taxon>
        <taxon>Coriobacteriales</taxon>
        <taxon>Atopobiaceae</taxon>
        <taxon>Fannyhessea</taxon>
    </lineage>
</organism>